<dbReference type="KEGG" id="prag:EKN56_06065"/>
<dbReference type="InterPro" id="IPR003458">
    <property type="entry name" value="Phage_T4_Gp38_tail_assem"/>
</dbReference>
<organism evidence="1 2">
    <name type="scientific">Limnobaculum zhutongyuii</name>
    <dbReference type="NCBI Taxonomy" id="2498113"/>
    <lineage>
        <taxon>Bacteria</taxon>
        <taxon>Pseudomonadati</taxon>
        <taxon>Pseudomonadota</taxon>
        <taxon>Gammaproteobacteria</taxon>
        <taxon>Enterobacterales</taxon>
        <taxon>Budviciaceae</taxon>
        <taxon>Limnobaculum</taxon>
    </lineage>
</organism>
<dbReference type="RefSeq" id="WP_130590983.1">
    <property type="nucleotide sequence ID" value="NZ_CP034752.1"/>
</dbReference>
<keyword evidence="2" id="KW-1185">Reference proteome</keyword>
<dbReference type="Pfam" id="PF02413">
    <property type="entry name" value="Caudo_TAP"/>
    <property type="match status" value="1"/>
</dbReference>
<dbReference type="InterPro" id="IPR051220">
    <property type="entry name" value="TFA_Chaperone"/>
</dbReference>
<evidence type="ECO:0000313" key="1">
    <source>
        <dbReference type="EMBL" id="QBH96003.1"/>
    </source>
</evidence>
<proteinExistence type="predicted"/>
<protein>
    <submittedName>
        <fullName evidence="1">Tail fiber assembly protein</fullName>
    </submittedName>
</protein>
<gene>
    <name evidence="1" type="ORF">EKN56_06065</name>
</gene>
<evidence type="ECO:0000313" key="2">
    <source>
        <dbReference type="Proteomes" id="UP000293154"/>
    </source>
</evidence>
<dbReference type="PANTHER" id="PTHR34413:SF2">
    <property type="entry name" value="PROPHAGE TAIL FIBER ASSEMBLY PROTEIN HOMOLOG TFAE-RELATED"/>
    <property type="match status" value="1"/>
</dbReference>
<reference evidence="1 2" key="1">
    <citation type="submission" date="2019-03" db="EMBL/GenBank/DDBJ databases">
        <title>Pragia sp. nov. isolated from the gut tract of Carduelis flavirostris.</title>
        <authorList>
            <person name="Ge Y."/>
        </authorList>
    </citation>
    <scope>NUCLEOTIDE SEQUENCE [LARGE SCALE GENOMIC DNA]</scope>
    <source>
        <strain evidence="1 2">CF-458</strain>
    </source>
</reference>
<dbReference type="EMBL" id="CP034752">
    <property type="protein sequence ID" value="QBH96003.1"/>
    <property type="molecule type" value="Genomic_DNA"/>
</dbReference>
<name>A0A411WII7_9GAMM</name>
<dbReference type="Proteomes" id="UP000293154">
    <property type="component" value="Chromosome"/>
</dbReference>
<accession>A0A411WII7</accession>
<dbReference type="AlphaFoldDB" id="A0A411WII7"/>
<dbReference type="OrthoDB" id="8596093at2"/>
<dbReference type="PANTHER" id="PTHR34413">
    <property type="entry name" value="PROPHAGE TAIL FIBER ASSEMBLY PROTEIN HOMOLOG TFAE-RELATED-RELATED"/>
    <property type="match status" value="1"/>
</dbReference>
<sequence length="143" mass="16156">MEKFFYSAQTNSAYPEALKDAYLESKSWPADSVEIDSNIYAEFFMSYPPAGKVRAPGKNGQPVWVDIPALSKDELVTEAESKKQYLLSVSNSVIQPLSYAVDTGIATDNEIRLYNEWRKYSVLLNRIDTSLAPKINWPTQPII</sequence>